<gene>
    <name evidence="5" type="ORF">BZG01_20020</name>
</gene>
<keyword evidence="6" id="KW-1185">Reference proteome</keyword>
<dbReference type="InterPro" id="IPR011990">
    <property type="entry name" value="TPR-like_helical_dom_sf"/>
</dbReference>
<dbReference type="Gene3D" id="2.120.10.30">
    <property type="entry name" value="TolB, C-terminal domain"/>
    <property type="match status" value="1"/>
</dbReference>
<dbReference type="SUPFAM" id="SSF49478">
    <property type="entry name" value="Cna protein B-type domain"/>
    <property type="match status" value="1"/>
</dbReference>
<keyword evidence="1" id="KW-0802">TPR repeat</keyword>
<accession>A0A2N3HSQ2</accession>
<evidence type="ECO:0000259" key="4">
    <source>
        <dbReference type="PROSITE" id="PS51123"/>
    </source>
</evidence>
<protein>
    <recommendedName>
        <fullName evidence="4">OmpA-like domain-containing protein</fullName>
    </recommendedName>
</protein>
<name>A0A2N3HSQ2_9BACT</name>
<feature type="repeat" description="TPR" evidence="1">
    <location>
        <begin position="93"/>
        <end position="126"/>
    </location>
</feature>
<comment type="caution">
    <text evidence="5">The sequence shown here is derived from an EMBL/GenBank/DDBJ whole genome shotgun (WGS) entry which is preliminary data.</text>
</comment>
<reference evidence="5 6" key="1">
    <citation type="journal article" date="2017" name="Front. Microbiol.">
        <title>Labilibaculum manganireducens gen. nov., sp. nov. and Labilibaculum filiforme sp. nov., Novel Bacteroidetes Isolated from Subsurface Sediments of the Baltic Sea.</title>
        <authorList>
            <person name="Vandieken V."/>
            <person name="Marshall I.P."/>
            <person name="Niemann H."/>
            <person name="Engelen B."/>
            <person name="Cypionka H."/>
        </authorList>
    </citation>
    <scope>NUCLEOTIDE SEQUENCE [LARGE SCALE GENOMIC DNA]</scope>
    <source>
        <strain evidence="5 6">59.10-2M</strain>
    </source>
</reference>
<dbReference type="PROSITE" id="PS50005">
    <property type="entry name" value="TPR"/>
    <property type="match status" value="1"/>
</dbReference>
<evidence type="ECO:0000256" key="2">
    <source>
        <dbReference type="PROSITE-ProRule" id="PRU00473"/>
    </source>
</evidence>
<feature type="domain" description="OmpA-like" evidence="4">
    <location>
        <begin position="589"/>
        <end position="694"/>
    </location>
</feature>
<proteinExistence type="predicted"/>
<dbReference type="RefSeq" id="WP_101311627.1">
    <property type="nucleotide sequence ID" value="NZ_MVDE01000050.1"/>
</dbReference>
<keyword evidence="2" id="KW-0472">Membrane</keyword>
<evidence type="ECO:0000313" key="5">
    <source>
        <dbReference type="EMBL" id="PKQ61081.1"/>
    </source>
</evidence>
<dbReference type="SUPFAM" id="SSF49464">
    <property type="entry name" value="Carboxypeptidase regulatory domain-like"/>
    <property type="match status" value="1"/>
</dbReference>
<feature type="chain" id="PRO_5014736128" description="OmpA-like domain-containing protein" evidence="3">
    <location>
        <begin position="26"/>
        <end position="694"/>
    </location>
</feature>
<dbReference type="InterPro" id="IPR006665">
    <property type="entry name" value="OmpA-like"/>
</dbReference>
<dbReference type="InterPro" id="IPR011042">
    <property type="entry name" value="6-blade_b-propeller_TolB-like"/>
</dbReference>
<dbReference type="Proteomes" id="UP000233618">
    <property type="component" value="Unassembled WGS sequence"/>
</dbReference>
<dbReference type="Gene3D" id="3.30.1330.60">
    <property type="entry name" value="OmpA-like domain"/>
    <property type="match status" value="1"/>
</dbReference>
<feature type="signal peptide" evidence="3">
    <location>
        <begin position="1"/>
        <end position="25"/>
    </location>
</feature>
<dbReference type="SUPFAM" id="SSF103088">
    <property type="entry name" value="OmpA-like"/>
    <property type="match status" value="1"/>
</dbReference>
<dbReference type="Pfam" id="PF00691">
    <property type="entry name" value="OmpA"/>
    <property type="match status" value="1"/>
</dbReference>
<dbReference type="EMBL" id="MVDE01000050">
    <property type="protein sequence ID" value="PKQ61081.1"/>
    <property type="molecule type" value="Genomic_DNA"/>
</dbReference>
<evidence type="ECO:0000313" key="6">
    <source>
        <dbReference type="Proteomes" id="UP000233618"/>
    </source>
</evidence>
<dbReference type="SUPFAM" id="SSF48452">
    <property type="entry name" value="TPR-like"/>
    <property type="match status" value="1"/>
</dbReference>
<dbReference type="InterPro" id="IPR011659">
    <property type="entry name" value="WD40"/>
</dbReference>
<sequence>MNRSRILHFLLILVFVLTGVSASLAQDQQVQKGDRLYNNKEFAAATYYYEKYLENSEDVKIKRKLADCYLQIQKDTEANYLLENIASSSEANAEDYLHYANLLKRVRNYEKAKVFFKKYAELKPEDSNVSKLILSCNLIKELQDDHLYSIKSLSINSPQSDFASAFYKNGLVFVSGRKNNTSKQIDGRSGEYFLDMYFSEKSGDNYLSPEPFSDDFNTKYHEGPACFSSNEKFIFFTRNKGTLNLEGKSELNIYTSRHNGTDWDKAEIFQFSGQTYSMGHPSISPDGRHLYFISNMAGGYGGTDIYVCLKSGFSWSRPINCGPTINTDGNEMFPFIAEDGYLYFASDGHIGFGGLDIFKSIFEQNEWTYPVNLGPPFNSSKDDFGYLIRKNKEVGYFSSNRNGSDDIFEFKQNPEKIQNLRGRLLASTNKSALKDVEVILMENLSKEKSTLTDENGLFSFDIFKGKNYSLIVSKPGYKIKRILYFAPDEQTTPKQLNISMDTIHWVKFKGNIIDQFSAHAVEEASIQIINQTYKSNSFCVTDEYGDFEQEIDPSKAYDIIIQKDGYFTKVINNYKYQSAKFEQIELQKFSTNQDMELYGVEYDAGSWELKENTIMELNNLAGLLKVNPHISIEINGFTNQDKGKKENNIICEQRAKTASEYIISKGITPNRIQYKSAGYNSGRSALVVKLTEAF</sequence>
<dbReference type="SUPFAM" id="SSF82171">
    <property type="entry name" value="DPP6 N-terminal domain-like"/>
    <property type="match status" value="1"/>
</dbReference>
<dbReference type="AlphaFoldDB" id="A0A2N3HSQ2"/>
<dbReference type="InterPro" id="IPR036737">
    <property type="entry name" value="OmpA-like_sf"/>
</dbReference>
<dbReference type="InterPro" id="IPR019734">
    <property type="entry name" value="TPR_rpt"/>
</dbReference>
<dbReference type="Pfam" id="PF07676">
    <property type="entry name" value="PD40"/>
    <property type="match status" value="2"/>
</dbReference>
<keyword evidence="3" id="KW-0732">Signal</keyword>
<dbReference type="Gene3D" id="1.25.40.10">
    <property type="entry name" value="Tetratricopeptide repeat domain"/>
    <property type="match status" value="1"/>
</dbReference>
<dbReference type="GO" id="GO:0016020">
    <property type="term" value="C:membrane"/>
    <property type="evidence" value="ECO:0007669"/>
    <property type="project" value="UniProtKB-UniRule"/>
</dbReference>
<evidence type="ECO:0000256" key="1">
    <source>
        <dbReference type="PROSITE-ProRule" id="PRU00339"/>
    </source>
</evidence>
<evidence type="ECO:0000256" key="3">
    <source>
        <dbReference type="SAM" id="SignalP"/>
    </source>
</evidence>
<organism evidence="5 6">
    <name type="scientific">Labilibaculum manganireducens</name>
    <dbReference type="NCBI Taxonomy" id="1940525"/>
    <lineage>
        <taxon>Bacteria</taxon>
        <taxon>Pseudomonadati</taxon>
        <taxon>Bacteroidota</taxon>
        <taxon>Bacteroidia</taxon>
        <taxon>Marinilabiliales</taxon>
        <taxon>Marinifilaceae</taxon>
        <taxon>Labilibaculum</taxon>
    </lineage>
</organism>
<dbReference type="PROSITE" id="PS51123">
    <property type="entry name" value="OMPA_2"/>
    <property type="match status" value="1"/>
</dbReference>
<dbReference type="InterPro" id="IPR008969">
    <property type="entry name" value="CarboxyPept-like_regulatory"/>
</dbReference>